<keyword evidence="1" id="KW-1133">Transmembrane helix</keyword>
<keyword evidence="3" id="KW-1185">Reference proteome</keyword>
<accession>A0A9Q4NR81</accession>
<keyword evidence="1" id="KW-0812">Transmembrane</keyword>
<protein>
    <submittedName>
        <fullName evidence="2">DUF3093 domain-containing protein</fullName>
    </submittedName>
</protein>
<sequence>MSETASTPSNPGPEKAATAATAPQAKVLYTERQWVPWYWWAALAGLALLLAGQFGLNRNVWWFAVPLVLFSALFAWFLFWLSRTTVSVEQDPDGTRWLLVDDANLPNTVVSRSMVVPGSARQNALGRQLDPAAYLVSRPWVSEHVLIVLDDPEDPTPYWLISAKHPEEVLAAFAPDTTAG</sequence>
<dbReference type="Pfam" id="PF11292">
    <property type="entry name" value="DUF3093"/>
    <property type="match status" value="1"/>
</dbReference>
<dbReference type="InterPro" id="IPR021443">
    <property type="entry name" value="DUF3093"/>
</dbReference>
<keyword evidence="1" id="KW-0472">Membrane</keyword>
<feature type="transmembrane region" description="Helical" evidence="1">
    <location>
        <begin position="37"/>
        <end position="54"/>
    </location>
</feature>
<dbReference type="Proteomes" id="UP001071110">
    <property type="component" value="Unassembled WGS sequence"/>
</dbReference>
<organism evidence="2 3">
    <name type="scientific">Corynebacterium pilbarense</name>
    <dbReference type="NCBI Taxonomy" id="1288393"/>
    <lineage>
        <taxon>Bacteria</taxon>
        <taxon>Bacillati</taxon>
        <taxon>Actinomycetota</taxon>
        <taxon>Actinomycetes</taxon>
        <taxon>Mycobacteriales</taxon>
        <taxon>Corynebacteriaceae</taxon>
        <taxon>Corynebacterium</taxon>
    </lineage>
</organism>
<dbReference type="AlphaFoldDB" id="A0A9Q4NR81"/>
<reference evidence="2" key="1">
    <citation type="submission" date="2022-08" db="EMBL/GenBank/DDBJ databases">
        <title>Corynebacterium sp. nov., isolated from clinical breast specimens.</title>
        <authorList>
            <person name="Zhang T."/>
        </authorList>
    </citation>
    <scope>NUCLEOTIDE SEQUENCE</scope>
    <source>
        <strain evidence="2">CCUG 57942</strain>
    </source>
</reference>
<name>A0A9Q4NR81_9CORY</name>
<evidence type="ECO:0000313" key="3">
    <source>
        <dbReference type="Proteomes" id="UP001071110"/>
    </source>
</evidence>
<evidence type="ECO:0000313" key="2">
    <source>
        <dbReference type="EMBL" id="MCZ2219912.1"/>
    </source>
</evidence>
<feature type="transmembrane region" description="Helical" evidence="1">
    <location>
        <begin position="61"/>
        <end position="81"/>
    </location>
</feature>
<gene>
    <name evidence="2" type="ORF">NUW87_00755</name>
</gene>
<proteinExistence type="predicted"/>
<dbReference type="EMBL" id="JANRML010000001">
    <property type="protein sequence ID" value="MCZ2219912.1"/>
    <property type="molecule type" value="Genomic_DNA"/>
</dbReference>
<comment type="caution">
    <text evidence="2">The sequence shown here is derived from an EMBL/GenBank/DDBJ whole genome shotgun (WGS) entry which is preliminary data.</text>
</comment>
<evidence type="ECO:0000256" key="1">
    <source>
        <dbReference type="SAM" id="Phobius"/>
    </source>
</evidence>